<comment type="similarity">
    <text evidence="1 4">Belongs to the UDP-glycosyltransferase family.</text>
</comment>
<dbReference type="EMBL" id="LC368259">
    <property type="protein sequence ID" value="BBC62101.1"/>
    <property type="molecule type" value="mRNA"/>
</dbReference>
<evidence type="ECO:0000256" key="5">
    <source>
        <dbReference type="RuleBase" id="RU362057"/>
    </source>
</evidence>
<dbReference type="AlphaFoldDB" id="A0A387II16"/>
<dbReference type="InterPro" id="IPR058980">
    <property type="entry name" value="Glyco_transf_N"/>
</dbReference>
<dbReference type="FunFam" id="3.40.50.2000:FF:000071">
    <property type="entry name" value="Glycosyltransferase"/>
    <property type="match status" value="1"/>
</dbReference>
<evidence type="ECO:0000256" key="4">
    <source>
        <dbReference type="RuleBase" id="RU003718"/>
    </source>
</evidence>
<dbReference type="PROSITE" id="PS00375">
    <property type="entry name" value="UDPGT"/>
    <property type="match status" value="1"/>
</dbReference>
<dbReference type="PANTHER" id="PTHR48047:SF45">
    <property type="entry name" value="SCOPOLETIN GLUCOSYLTRANSFERASE-LIKE"/>
    <property type="match status" value="1"/>
</dbReference>
<evidence type="ECO:0000259" key="6">
    <source>
        <dbReference type="Pfam" id="PF26168"/>
    </source>
</evidence>
<dbReference type="GO" id="GO:0035251">
    <property type="term" value="F:UDP-glucosyltransferase activity"/>
    <property type="evidence" value="ECO:0007669"/>
    <property type="project" value="TreeGrafter"/>
</dbReference>
<dbReference type="InterPro" id="IPR002213">
    <property type="entry name" value="UDP_glucos_trans"/>
</dbReference>
<sequence length="475" mass="53385">MTAQFHVVFFPLMAQGHLIPTLEIVKLFSSRGLKTTIVTTKLHVPVITKSIEKTNHSGNQINISIIKFPCKEVGLPEGSESLDTLKQPDMFMKFFRGLSLLQEPFEQILQELSPDCLVADMFFPWTTNVAAKYNIPRFVFHGFCLFALCVSENIRSYKPFKDVESDSEPIVLPNFPNQIEFSKAQVPGSDLGIKDGATELFKQINEADITSYGIIINSFNELEKDYVDYYRNVCGRRAWLLGPLSLINRNKDKTLIDEHECLKWLDSKKPYSVIYACFGSVGRLSKLQLHEIALGLESSGHYFIWVVKKSEEAEKWLPEGFEERIKDKGLIIRGWAPQVSILEQESTGGFVTHCGWNSTLEAISAGVPMATLPTFAEQPFNEKLLTRVLKIGIPVGSPLSNRAVSLVKREEVSDAVKRVMEGEEAIEMRTRAKSLKKMACKAVEEGGSSYNDLTSLIDGVKAYRSQSSEAEEEHN</sequence>
<keyword evidence="2 4" id="KW-0328">Glycosyltransferase</keyword>
<dbReference type="EC" id="2.4.1.-" evidence="5"/>
<evidence type="ECO:0000256" key="2">
    <source>
        <dbReference type="ARBA" id="ARBA00022676"/>
    </source>
</evidence>
<dbReference type="Gene3D" id="3.40.50.2000">
    <property type="entry name" value="Glycogen Phosphorylase B"/>
    <property type="match status" value="2"/>
</dbReference>
<gene>
    <name evidence="7" type="primary">NmGT0</name>
</gene>
<evidence type="ECO:0000256" key="1">
    <source>
        <dbReference type="ARBA" id="ARBA00009995"/>
    </source>
</evidence>
<dbReference type="SUPFAM" id="SSF53756">
    <property type="entry name" value="UDP-Glycosyltransferase/glycogen phosphorylase"/>
    <property type="match status" value="1"/>
</dbReference>
<keyword evidence="3 4" id="KW-0808">Transferase</keyword>
<proteinExistence type="evidence at transcript level"/>
<organism evidence="7">
    <name type="scientific">Nemophila menziesii</name>
    <name type="common">Baby blue eyes</name>
    <dbReference type="NCBI Taxonomy" id="79376"/>
    <lineage>
        <taxon>Eukaryota</taxon>
        <taxon>Viridiplantae</taxon>
        <taxon>Streptophyta</taxon>
        <taxon>Embryophyta</taxon>
        <taxon>Tracheophyta</taxon>
        <taxon>Spermatophyta</taxon>
        <taxon>Magnoliopsida</taxon>
        <taxon>eudicotyledons</taxon>
        <taxon>Gunneridae</taxon>
        <taxon>Pentapetalae</taxon>
        <taxon>asterids</taxon>
        <taxon>lamiids</taxon>
        <taxon>Boraginales</taxon>
        <taxon>Hydrophyllaceae</taxon>
        <taxon>Nemophila</taxon>
    </lineage>
</organism>
<accession>A0A387II16</accession>
<name>A0A387II16_NEMME</name>
<dbReference type="PANTHER" id="PTHR48047">
    <property type="entry name" value="GLYCOSYLTRANSFERASE"/>
    <property type="match status" value="1"/>
</dbReference>
<dbReference type="InterPro" id="IPR035595">
    <property type="entry name" value="UDP_glycos_trans_CS"/>
</dbReference>
<protein>
    <recommendedName>
        <fullName evidence="5">Glycosyltransferase</fullName>
        <ecNumber evidence="5">2.4.1.-</ecNumber>
    </recommendedName>
</protein>
<evidence type="ECO:0000256" key="3">
    <source>
        <dbReference type="ARBA" id="ARBA00022679"/>
    </source>
</evidence>
<dbReference type="FunFam" id="3.40.50.2000:FF:000047">
    <property type="entry name" value="Glycosyltransferase"/>
    <property type="match status" value="1"/>
</dbReference>
<reference evidence="7" key="1">
    <citation type="journal article" date="2018" name="Plant Cell Physiol.">
        <title>Identification and Characterization of Novel Nemophila menziesii Flavone Glucosyltransferases that Catalyze Biosynthesis of Flavone 7,4'-O-Diglucoside, a Key Component of Blue Metalloanthocyanins.</title>
        <authorList>
            <person name="Okitsu N."/>
            <person name="Matsui K."/>
            <person name="Horikawa M."/>
            <person name="Sugahara K."/>
            <person name="Tanaka Y."/>
        </authorList>
    </citation>
    <scope>NUCLEOTIDE SEQUENCE</scope>
    <source>
        <tissue evidence="7">Petal</tissue>
    </source>
</reference>
<dbReference type="Pfam" id="PF00201">
    <property type="entry name" value="UDPGT"/>
    <property type="match status" value="1"/>
</dbReference>
<evidence type="ECO:0000313" key="7">
    <source>
        <dbReference type="EMBL" id="BBC62101.1"/>
    </source>
</evidence>
<dbReference type="Pfam" id="PF26168">
    <property type="entry name" value="Glyco_transf_N"/>
    <property type="match status" value="1"/>
</dbReference>
<feature type="domain" description="Glycosyltransferase N-terminal" evidence="6">
    <location>
        <begin position="6"/>
        <end position="244"/>
    </location>
</feature>
<dbReference type="CDD" id="cd03784">
    <property type="entry name" value="GT1_Gtf-like"/>
    <property type="match status" value="1"/>
</dbReference>